<feature type="compositionally biased region" description="Basic residues" evidence="1">
    <location>
        <begin position="232"/>
        <end position="256"/>
    </location>
</feature>
<sequence>MPPAVSGQLPLRDDKRAPRFKGKKVEEFIAVLEYLAESNAVNKDTLPKAVSRYVSSSVRSVLSAEPAFEGVDWDAAKARLRYLYGSMTQELKASPKRLRRFVKEAFATEAVSSYATLDRYNLKFSEKAGNLVRDNAISQREVDELYYQGLPKKLRRAIMSDLSKAVFTRTTTVLSESNPPSRSEILDIARAFYKADAINDSSDSDSDSGSSANDDGSGTESDDESDAVSDRRNKKRASSLRPSKKSKKDKSKRERTRSHSDTEATDSTKDFARQFQAMAQNLNFMRDMMLSSLAPGSSTPPVTGSHGLAPPPAFPL</sequence>
<feature type="region of interest" description="Disordered" evidence="1">
    <location>
        <begin position="199"/>
        <end position="272"/>
    </location>
</feature>
<dbReference type="InParanoid" id="A0A5C3NKX7"/>
<proteinExistence type="predicted"/>
<organism evidence="2 3">
    <name type="scientific">Polyporus arcularius HHB13444</name>
    <dbReference type="NCBI Taxonomy" id="1314778"/>
    <lineage>
        <taxon>Eukaryota</taxon>
        <taxon>Fungi</taxon>
        <taxon>Dikarya</taxon>
        <taxon>Basidiomycota</taxon>
        <taxon>Agaricomycotina</taxon>
        <taxon>Agaricomycetes</taxon>
        <taxon>Polyporales</taxon>
        <taxon>Polyporaceae</taxon>
        <taxon>Polyporus</taxon>
    </lineage>
</organism>
<gene>
    <name evidence="2" type="ORF">K466DRAFT_571209</name>
</gene>
<dbReference type="EMBL" id="ML213063">
    <property type="protein sequence ID" value="TFK77864.1"/>
    <property type="molecule type" value="Genomic_DNA"/>
</dbReference>
<feature type="non-terminal residue" evidence="2">
    <location>
        <position position="316"/>
    </location>
</feature>
<feature type="region of interest" description="Disordered" evidence="1">
    <location>
        <begin position="291"/>
        <end position="316"/>
    </location>
</feature>
<dbReference type="STRING" id="1314778.A0A5C3NKX7"/>
<evidence type="ECO:0000256" key="1">
    <source>
        <dbReference type="SAM" id="MobiDB-lite"/>
    </source>
</evidence>
<evidence type="ECO:0000313" key="3">
    <source>
        <dbReference type="Proteomes" id="UP000308197"/>
    </source>
</evidence>
<feature type="compositionally biased region" description="Basic and acidic residues" evidence="1">
    <location>
        <begin position="257"/>
        <end position="272"/>
    </location>
</feature>
<dbReference type="Proteomes" id="UP000308197">
    <property type="component" value="Unassembled WGS sequence"/>
</dbReference>
<reference evidence="2 3" key="1">
    <citation type="journal article" date="2019" name="Nat. Ecol. Evol.">
        <title>Megaphylogeny resolves global patterns of mushroom evolution.</title>
        <authorList>
            <person name="Varga T."/>
            <person name="Krizsan K."/>
            <person name="Foldi C."/>
            <person name="Dima B."/>
            <person name="Sanchez-Garcia M."/>
            <person name="Sanchez-Ramirez S."/>
            <person name="Szollosi G.J."/>
            <person name="Szarkandi J.G."/>
            <person name="Papp V."/>
            <person name="Albert L."/>
            <person name="Andreopoulos W."/>
            <person name="Angelini C."/>
            <person name="Antonin V."/>
            <person name="Barry K.W."/>
            <person name="Bougher N.L."/>
            <person name="Buchanan P."/>
            <person name="Buyck B."/>
            <person name="Bense V."/>
            <person name="Catcheside P."/>
            <person name="Chovatia M."/>
            <person name="Cooper J."/>
            <person name="Damon W."/>
            <person name="Desjardin D."/>
            <person name="Finy P."/>
            <person name="Geml J."/>
            <person name="Haridas S."/>
            <person name="Hughes K."/>
            <person name="Justo A."/>
            <person name="Karasinski D."/>
            <person name="Kautmanova I."/>
            <person name="Kiss B."/>
            <person name="Kocsube S."/>
            <person name="Kotiranta H."/>
            <person name="LaButti K.M."/>
            <person name="Lechner B.E."/>
            <person name="Liimatainen K."/>
            <person name="Lipzen A."/>
            <person name="Lukacs Z."/>
            <person name="Mihaltcheva S."/>
            <person name="Morgado L.N."/>
            <person name="Niskanen T."/>
            <person name="Noordeloos M.E."/>
            <person name="Ohm R.A."/>
            <person name="Ortiz-Santana B."/>
            <person name="Ovrebo C."/>
            <person name="Racz N."/>
            <person name="Riley R."/>
            <person name="Savchenko A."/>
            <person name="Shiryaev A."/>
            <person name="Soop K."/>
            <person name="Spirin V."/>
            <person name="Szebenyi C."/>
            <person name="Tomsovsky M."/>
            <person name="Tulloss R.E."/>
            <person name="Uehling J."/>
            <person name="Grigoriev I.V."/>
            <person name="Vagvolgyi C."/>
            <person name="Papp T."/>
            <person name="Martin F.M."/>
            <person name="Miettinen O."/>
            <person name="Hibbett D.S."/>
            <person name="Nagy L.G."/>
        </authorList>
    </citation>
    <scope>NUCLEOTIDE SEQUENCE [LARGE SCALE GENOMIC DNA]</scope>
    <source>
        <strain evidence="2 3">HHB13444</strain>
    </source>
</reference>
<accession>A0A5C3NKX7</accession>
<keyword evidence="3" id="KW-1185">Reference proteome</keyword>
<protein>
    <submittedName>
        <fullName evidence="2">Uncharacterized protein</fullName>
    </submittedName>
</protein>
<feature type="compositionally biased region" description="Low complexity" evidence="1">
    <location>
        <begin position="199"/>
        <end position="219"/>
    </location>
</feature>
<name>A0A5C3NKX7_9APHY</name>
<dbReference type="AlphaFoldDB" id="A0A5C3NKX7"/>
<evidence type="ECO:0000313" key="2">
    <source>
        <dbReference type="EMBL" id="TFK77864.1"/>
    </source>
</evidence>